<keyword evidence="1" id="KW-0808">Transferase</keyword>
<dbReference type="EMBL" id="CP102382">
    <property type="protein sequence ID" value="UUV22219.1"/>
    <property type="molecule type" value="Genomic_DNA"/>
</dbReference>
<dbReference type="Proteomes" id="UP001317001">
    <property type="component" value="Chromosome"/>
</dbReference>
<reference evidence="1 2" key="1">
    <citation type="submission" date="2022-08" db="EMBL/GenBank/DDBJ databases">
        <title>Myroides zhujiangensis sp. nov., a novel bacterium isolated from sediment in the Pearl River Estuary.</title>
        <authorList>
            <person name="Cui L."/>
        </authorList>
    </citation>
    <scope>NUCLEOTIDE SEQUENCE [LARGE SCALE GENOMIC DNA]</scope>
    <source>
        <strain evidence="1 2">SCSIO 72103</strain>
    </source>
</reference>
<dbReference type="GO" id="GO:0016740">
    <property type="term" value="F:transferase activity"/>
    <property type="evidence" value="ECO:0007669"/>
    <property type="project" value="UniProtKB-KW"/>
</dbReference>
<sequence length="322" mass="36729">MKILYALQATGNGHIARANVLVPKLKEHAQVDVFISGQNAQLHFKGDATKNKGLSLFYSENGGLNYAKILRKNSLMQFVQSVHHFPVQPYDLIINDFEPITAYSAKLRNKKIIGLSHQSAVLHKLAPQPEKKHRFSKWVLQKYAPVEKSFGFHFTKYDENTFHPIIRDTIKKLNCANEDYFLVYLPSYKNEEIYKVLSKLKHVDWMVFSPFSKVSKKQGNCTFFPIDEQLFTSYLATAKGVLCGAGFEFPAEVLHLKKMLFVIPIKGQFEQYCNYLALKQLGVMGAEDLCVEKIDTWIASNHIAAVSFTDETDLLIEKVLNT</sequence>
<accession>A0ABY5NUT9</accession>
<name>A0ABY5NUT9_9FLAO</name>
<dbReference type="RefSeq" id="WP_257500136.1">
    <property type="nucleotide sequence ID" value="NZ_CP102382.1"/>
</dbReference>
<protein>
    <submittedName>
        <fullName evidence="1">Glycosyl transferase</fullName>
    </submittedName>
</protein>
<proteinExistence type="predicted"/>
<evidence type="ECO:0000313" key="2">
    <source>
        <dbReference type="Proteomes" id="UP001317001"/>
    </source>
</evidence>
<gene>
    <name evidence="1" type="ORF">NPX36_04060</name>
</gene>
<evidence type="ECO:0000313" key="1">
    <source>
        <dbReference type="EMBL" id="UUV22219.1"/>
    </source>
</evidence>
<dbReference type="Pfam" id="PF13528">
    <property type="entry name" value="Glyco_trans_1_3"/>
    <property type="match status" value="1"/>
</dbReference>
<keyword evidence="2" id="KW-1185">Reference proteome</keyword>
<organism evidence="1 2">
    <name type="scientific">Paenimyroides aestuarii</name>
    <dbReference type="NCBI Taxonomy" id="2968490"/>
    <lineage>
        <taxon>Bacteria</taxon>
        <taxon>Pseudomonadati</taxon>
        <taxon>Bacteroidota</taxon>
        <taxon>Flavobacteriia</taxon>
        <taxon>Flavobacteriales</taxon>
        <taxon>Flavobacteriaceae</taxon>
        <taxon>Paenimyroides</taxon>
    </lineage>
</organism>